<organism evidence="2 3">
    <name type="scientific">Legionella worsleiensis</name>
    <dbReference type="NCBI Taxonomy" id="45076"/>
    <lineage>
        <taxon>Bacteria</taxon>
        <taxon>Pseudomonadati</taxon>
        <taxon>Pseudomonadota</taxon>
        <taxon>Gammaproteobacteria</taxon>
        <taxon>Legionellales</taxon>
        <taxon>Legionellaceae</taxon>
        <taxon>Legionella</taxon>
    </lineage>
</organism>
<dbReference type="EMBL" id="LNZC01000012">
    <property type="protein sequence ID" value="KTD79709.1"/>
    <property type="molecule type" value="Genomic_DNA"/>
</dbReference>
<dbReference type="PATRIC" id="fig|45076.6.peg.1335"/>
<sequence length="235" mass="27005">MVKQSFKQIYLRNAIGVFYAYKIGHLSAVVEDRAGTRREANYLAGIGYILWAITLPLTITLGATIKSLIDFFSRKETSDDTVNQTLDSTNALDADKIKPVIDVLREYYPQSKSSNHLVNSLFQENYKTQRNINKEKQRLQADQLGNDCYVKYLPQYIFNLPLDEEHVRLLNEFTNESYVRLLEIQKSALQAYVHADHNRGKRTHNTLCQFFTLESTSSIQPATNEPLSENTLSMQ</sequence>
<keyword evidence="1" id="KW-0812">Transmembrane</keyword>
<reference evidence="2 3" key="1">
    <citation type="submission" date="2015-11" db="EMBL/GenBank/DDBJ databases">
        <title>Genomic analysis of 38 Legionella species identifies large and diverse effector repertoires.</title>
        <authorList>
            <person name="Burstein D."/>
            <person name="Amaro F."/>
            <person name="Zusman T."/>
            <person name="Lifshitz Z."/>
            <person name="Cohen O."/>
            <person name="Gilbert J.A."/>
            <person name="Pupko T."/>
            <person name="Shuman H.A."/>
            <person name="Segal G."/>
        </authorList>
    </citation>
    <scope>NUCLEOTIDE SEQUENCE [LARGE SCALE GENOMIC DNA]</scope>
    <source>
        <strain evidence="2 3">ATCC 49508</strain>
    </source>
</reference>
<dbReference type="OrthoDB" id="10014361at2"/>
<accession>A0A0W1AEE5</accession>
<name>A0A0W1AEE5_9GAMM</name>
<dbReference type="Proteomes" id="UP000054662">
    <property type="component" value="Unassembled WGS sequence"/>
</dbReference>
<dbReference type="AlphaFoldDB" id="A0A0W1AEE5"/>
<evidence type="ECO:0000313" key="2">
    <source>
        <dbReference type="EMBL" id="KTD79709.1"/>
    </source>
</evidence>
<keyword evidence="1" id="KW-0472">Membrane</keyword>
<evidence type="ECO:0000256" key="1">
    <source>
        <dbReference type="SAM" id="Phobius"/>
    </source>
</evidence>
<feature type="transmembrane region" description="Helical" evidence="1">
    <location>
        <begin position="42"/>
        <end position="65"/>
    </location>
</feature>
<keyword evidence="1" id="KW-1133">Transmembrane helix</keyword>
<evidence type="ECO:0000313" key="3">
    <source>
        <dbReference type="Proteomes" id="UP000054662"/>
    </source>
</evidence>
<dbReference type="RefSeq" id="WP_058493034.1">
    <property type="nucleotide sequence ID" value="NZ_CBCRUR010000001.1"/>
</dbReference>
<proteinExistence type="predicted"/>
<keyword evidence="3" id="KW-1185">Reference proteome</keyword>
<gene>
    <name evidence="2" type="ORF">Lwor_1223</name>
</gene>
<comment type="caution">
    <text evidence="2">The sequence shown here is derived from an EMBL/GenBank/DDBJ whole genome shotgun (WGS) entry which is preliminary data.</text>
</comment>
<protein>
    <submittedName>
        <fullName evidence="2">Uncharacterized protein</fullName>
    </submittedName>
</protein>